<dbReference type="EMBL" id="JAEACU010000002">
    <property type="protein sequence ID" value="KAH7542097.1"/>
    <property type="molecule type" value="Genomic_DNA"/>
</dbReference>
<evidence type="ECO:0000256" key="1">
    <source>
        <dbReference type="SAM" id="MobiDB-lite"/>
    </source>
</evidence>
<name>A0A978VTF2_ZIZJJ</name>
<accession>A0A978VTF2</accession>
<gene>
    <name evidence="2" type="ORF">FEM48_Zijuj02G0037100</name>
</gene>
<proteinExistence type="predicted"/>
<dbReference type="Proteomes" id="UP000813462">
    <property type="component" value="Unassembled WGS sequence"/>
</dbReference>
<feature type="region of interest" description="Disordered" evidence="1">
    <location>
        <begin position="1"/>
        <end position="24"/>
    </location>
</feature>
<comment type="caution">
    <text evidence="2">The sequence shown here is derived from an EMBL/GenBank/DDBJ whole genome shotgun (WGS) entry which is preliminary data.</text>
</comment>
<protein>
    <submittedName>
        <fullName evidence="2">Uncharacterized protein</fullName>
    </submittedName>
</protein>
<dbReference type="AlphaFoldDB" id="A0A978VTF2"/>
<reference evidence="2" key="1">
    <citation type="journal article" date="2021" name="Front. Plant Sci.">
        <title>Chromosome-Scale Genome Assembly for Chinese Sour Jujube and Insights Into Its Genome Evolution and Domestication Signature.</title>
        <authorList>
            <person name="Shen L.-Y."/>
            <person name="Luo H."/>
            <person name="Wang X.-L."/>
            <person name="Wang X.-M."/>
            <person name="Qiu X.-J."/>
            <person name="Liu H."/>
            <person name="Zhou S.-S."/>
            <person name="Jia K.-H."/>
            <person name="Nie S."/>
            <person name="Bao Y.-T."/>
            <person name="Zhang R.-G."/>
            <person name="Yun Q.-Z."/>
            <person name="Chai Y.-H."/>
            <person name="Lu J.-Y."/>
            <person name="Li Y."/>
            <person name="Zhao S.-W."/>
            <person name="Mao J.-F."/>
            <person name="Jia S.-G."/>
            <person name="Mao Y.-M."/>
        </authorList>
    </citation>
    <scope>NUCLEOTIDE SEQUENCE</scope>
    <source>
        <strain evidence="2">AT0</strain>
        <tissue evidence="2">Leaf</tissue>
    </source>
</reference>
<organism evidence="2 3">
    <name type="scientific">Ziziphus jujuba var. spinosa</name>
    <dbReference type="NCBI Taxonomy" id="714518"/>
    <lineage>
        <taxon>Eukaryota</taxon>
        <taxon>Viridiplantae</taxon>
        <taxon>Streptophyta</taxon>
        <taxon>Embryophyta</taxon>
        <taxon>Tracheophyta</taxon>
        <taxon>Spermatophyta</taxon>
        <taxon>Magnoliopsida</taxon>
        <taxon>eudicotyledons</taxon>
        <taxon>Gunneridae</taxon>
        <taxon>Pentapetalae</taxon>
        <taxon>rosids</taxon>
        <taxon>fabids</taxon>
        <taxon>Rosales</taxon>
        <taxon>Rhamnaceae</taxon>
        <taxon>Paliureae</taxon>
        <taxon>Ziziphus</taxon>
    </lineage>
</organism>
<sequence length="143" mass="16242">MASCSKSEPLAADHKEEEAAKKSEKKLFPSQTSIVLDKTDLSSMLHFDIKFYNPNKKDTIYFDNLTASSTFRDKTGIVKTPSRSFNITPHVHPFPIQFGYQAQFWSIYGYMEKYLNQGRSLLTISFEAKISLSLQNGGLYLAI</sequence>
<feature type="compositionally biased region" description="Basic and acidic residues" evidence="1">
    <location>
        <begin position="11"/>
        <end position="24"/>
    </location>
</feature>
<evidence type="ECO:0000313" key="3">
    <source>
        <dbReference type="Proteomes" id="UP000813462"/>
    </source>
</evidence>
<evidence type="ECO:0000313" key="2">
    <source>
        <dbReference type="EMBL" id="KAH7542097.1"/>
    </source>
</evidence>